<feature type="region of interest" description="Disordered" evidence="1">
    <location>
        <begin position="56"/>
        <end position="75"/>
    </location>
</feature>
<proteinExistence type="predicted"/>
<keyword evidence="3" id="KW-1185">Reference proteome</keyword>
<feature type="non-terminal residue" evidence="2">
    <location>
        <position position="114"/>
    </location>
</feature>
<sequence length="114" mass="12350">NVGENKEVIKHAVGRRCGSAASLPQESLDSIGLNLESKTAEPLELLVSDKLSPPLVEDNSCPSDSHTIGSEGSRLAPAVKKRAVELLRENNRKNEKKAKVVQAIAQEDNCYMKV</sequence>
<reference evidence="2 3" key="1">
    <citation type="submission" date="2014-04" db="EMBL/GenBank/DDBJ databases">
        <title>Genome evolution of avian class.</title>
        <authorList>
            <person name="Zhang G."/>
            <person name="Li C."/>
        </authorList>
    </citation>
    <scope>NUCLEOTIDE SEQUENCE [LARGE SCALE GENOMIC DNA]</scope>
    <source>
        <strain evidence="2">BGI_N321</strain>
    </source>
</reference>
<evidence type="ECO:0000256" key="1">
    <source>
        <dbReference type="SAM" id="MobiDB-lite"/>
    </source>
</evidence>
<organism evidence="2 3">
    <name type="scientific">Antrostomus carolinensis</name>
    <name type="common">Chuck-will's-widow</name>
    <name type="synonym">Caprimulgus carolinensis</name>
    <dbReference type="NCBI Taxonomy" id="279965"/>
    <lineage>
        <taxon>Eukaryota</taxon>
        <taxon>Metazoa</taxon>
        <taxon>Chordata</taxon>
        <taxon>Craniata</taxon>
        <taxon>Vertebrata</taxon>
        <taxon>Euteleostomi</taxon>
        <taxon>Archelosauria</taxon>
        <taxon>Archosauria</taxon>
        <taxon>Dinosauria</taxon>
        <taxon>Saurischia</taxon>
        <taxon>Theropoda</taxon>
        <taxon>Coelurosauria</taxon>
        <taxon>Aves</taxon>
        <taxon>Neognathae</taxon>
        <taxon>Neoaves</taxon>
        <taxon>Strisores</taxon>
        <taxon>Caprimulgiformes</taxon>
        <taxon>Caprimulgidae</taxon>
        <taxon>Antrostomus</taxon>
    </lineage>
</organism>
<evidence type="ECO:0000313" key="2">
    <source>
        <dbReference type="EMBL" id="KFZ61965.1"/>
    </source>
</evidence>
<protein>
    <submittedName>
        <fullName evidence="2">Uncharacterized protein</fullName>
    </submittedName>
</protein>
<evidence type="ECO:0000313" key="3">
    <source>
        <dbReference type="Proteomes" id="UP000053620"/>
    </source>
</evidence>
<gene>
    <name evidence="2" type="ORF">N321_03566</name>
</gene>
<dbReference type="EMBL" id="KL355636">
    <property type="protein sequence ID" value="KFZ61965.1"/>
    <property type="molecule type" value="Genomic_DNA"/>
</dbReference>
<dbReference type="Proteomes" id="UP000053620">
    <property type="component" value="Unassembled WGS sequence"/>
</dbReference>
<accession>A0A094KTK1</accession>
<feature type="non-terminal residue" evidence="2">
    <location>
        <position position="1"/>
    </location>
</feature>
<name>A0A094KTK1_ANTCR</name>
<feature type="compositionally biased region" description="Polar residues" evidence="1">
    <location>
        <begin position="60"/>
        <end position="70"/>
    </location>
</feature>
<dbReference type="AlphaFoldDB" id="A0A094KTK1"/>